<name>A0ABR4KIS7_9EURO</name>
<dbReference type="EMBL" id="JBFXLU010000027">
    <property type="protein sequence ID" value="KAL2851957.1"/>
    <property type="molecule type" value="Genomic_DNA"/>
</dbReference>
<proteinExistence type="predicted"/>
<dbReference type="Pfam" id="PF08538">
    <property type="entry name" value="DUF1749"/>
    <property type="match status" value="1"/>
</dbReference>
<dbReference type="SUPFAM" id="SSF53474">
    <property type="entry name" value="alpha/beta-Hydrolases"/>
    <property type="match status" value="1"/>
</dbReference>
<dbReference type="PANTHER" id="PTHR31591">
    <property type="entry name" value="UPF0613 PROTEIN PB24D3.06C"/>
    <property type="match status" value="1"/>
</dbReference>
<evidence type="ECO:0008006" key="3">
    <source>
        <dbReference type="Google" id="ProtNLM"/>
    </source>
</evidence>
<dbReference type="Proteomes" id="UP001610446">
    <property type="component" value="Unassembled WGS sequence"/>
</dbReference>
<reference evidence="1 2" key="1">
    <citation type="submission" date="2024-07" db="EMBL/GenBank/DDBJ databases">
        <title>Section-level genome sequencing and comparative genomics of Aspergillus sections Usti and Cavernicolus.</title>
        <authorList>
            <consortium name="Lawrence Berkeley National Laboratory"/>
            <person name="Nybo J.L."/>
            <person name="Vesth T.C."/>
            <person name="Theobald S."/>
            <person name="Frisvad J.C."/>
            <person name="Larsen T.O."/>
            <person name="Kjaerboelling I."/>
            <person name="Rothschild-Mancinelli K."/>
            <person name="Lyhne E.K."/>
            <person name="Kogle M.E."/>
            <person name="Barry K."/>
            <person name="Clum A."/>
            <person name="Na H."/>
            <person name="Ledsgaard L."/>
            <person name="Lin J."/>
            <person name="Lipzen A."/>
            <person name="Kuo A."/>
            <person name="Riley R."/>
            <person name="Mondo S."/>
            <person name="Labutti K."/>
            <person name="Haridas S."/>
            <person name="Pangalinan J."/>
            <person name="Salamov A.A."/>
            <person name="Simmons B.A."/>
            <person name="Magnuson J.K."/>
            <person name="Chen J."/>
            <person name="Drula E."/>
            <person name="Henrissat B."/>
            <person name="Wiebenga A."/>
            <person name="Lubbers R.J."/>
            <person name="Gomes A.C."/>
            <person name="Makela M.R."/>
            <person name="Stajich J."/>
            <person name="Grigoriev I.V."/>
            <person name="Mortensen U.H."/>
            <person name="De Vries R.P."/>
            <person name="Baker S.E."/>
            <person name="Andersen M.R."/>
        </authorList>
    </citation>
    <scope>NUCLEOTIDE SEQUENCE [LARGE SCALE GENOMIC DNA]</scope>
    <source>
        <strain evidence="1 2">CBS 123904</strain>
    </source>
</reference>
<protein>
    <recommendedName>
        <fullName evidence="3">Alpha/Beta hydrolase protein</fullName>
    </recommendedName>
</protein>
<evidence type="ECO:0000313" key="1">
    <source>
        <dbReference type="EMBL" id="KAL2851957.1"/>
    </source>
</evidence>
<keyword evidence="2" id="KW-1185">Reference proteome</keyword>
<accession>A0ABR4KIS7</accession>
<dbReference type="Gene3D" id="3.40.50.1820">
    <property type="entry name" value="alpha/beta hydrolase"/>
    <property type="match status" value="1"/>
</dbReference>
<dbReference type="PANTHER" id="PTHR31591:SF1">
    <property type="entry name" value="UPF0613 PROTEIN PB24D3.06C"/>
    <property type="match status" value="1"/>
</dbReference>
<comment type="caution">
    <text evidence="1">The sequence shown here is derived from an EMBL/GenBank/DDBJ whole genome shotgun (WGS) entry which is preliminary data.</text>
</comment>
<dbReference type="InterPro" id="IPR013744">
    <property type="entry name" value="SidJ"/>
</dbReference>
<dbReference type="InterPro" id="IPR029058">
    <property type="entry name" value="AB_hydrolase_fold"/>
</dbReference>
<organism evidence="1 2">
    <name type="scientific">Aspergillus pseudoustus</name>
    <dbReference type="NCBI Taxonomy" id="1810923"/>
    <lineage>
        <taxon>Eukaryota</taxon>
        <taxon>Fungi</taxon>
        <taxon>Dikarya</taxon>
        <taxon>Ascomycota</taxon>
        <taxon>Pezizomycotina</taxon>
        <taxon>Eurotiomycetes</taxon>
        <taxon>Eurotiomycetidae</taxon>
        <taxon>Eurotiales</taxon>
        <taxon>Aspergillaceae</taxon>
        <taxon>Aspergillus</taxon>
        <taxon>Aspergillus subgen. Nidulantes</taxon>
    </lineage>
</organism>
<sequence length="373" mass="40696">MYSKFWPQGGLPGILHHFTETLVTFEFTTSATPKPNSLLFVGGLGDGLATTSYMADLAAALNLTDWSLFTLNLTSSYNCWGLGHLDRDTDEIAQCLNYIKEYKSGKFQKNAAVSGSTGNAPGKIVLMGHSTGSQCVLHYLSRPNPHTSQKAFDADLTHITRPFLNGAIMQAPVSDREAIKLVLSQGWLGKTSEQVTALYNELETIAKNAVAANPDPKHDTLLPLHLTGQIGYPPTVPLSARRFLSLVSPDTPERPGEDDMFSSDLGTEQLGKTFGMVRQGGLLGYRLLVLMSGADQSVPDWVDKESVLKKWRGVVDGERKEGEKEIWDEGSGIIPGASHALSNDDQAEPRKYLVQRVLKYLTGVEGVQIYGNI</sequence>
<evidence type="ECO:0000313" key="2">
    <source>
        <dbReference type="Proteomes" id="UP001610446"/>
    </source>
</evidence>
<gene>
    <name evidence="1" type="ORF">BJY01DRAFT_103736</name>
</gene>